<dbReference type="GO" id="GO:0003677">
    <property type="term" value="F:DNA binding"/>
    <property type="evidence" value="ECO:0007669"/>
    <property type="project" value="UniProtKB-KW"/>
</dbReference>
<dbReference type="GO" id="GO:0005829">
    <property type="term" value="C:cytosol"/>
    <property type="evidence" value="ECO:0007669"/>
    <property type="project" value="TreeGrafter"/>
</dbReference>
<dbReference type="AlphaFoldDB" id="A0A850NRM0"/>
<evidence type="ECO:0000259" key="4">
    <source>
        <dbReference type="PROSITE" id="PS50943"/>
    </source>
</evidence>
<dbReference type="GO" id="GO:0003700">
    <property type="term" value="F:DNA-binding transcription factor activity"/>
    <property type="evidence" value="ECO:0007669"/>
    <property type="project" value="TreeGrafter"/>
</dbReference>
<dbReference type="CDD" id="cd00093">
    <property type="entry name" value="HTH_XRE"/>
    <property type="match status" value="1"/>
</dbReference>
<dbReference type="InterPro" id="IPR014710">
    <property type="entry name" value="RmlC-like_jellyroll"/>
</dbReference>
<evidence type="ECO:0000313" key="6">
    <source>
        <dbReference type="EMBL" id="NVN29925.1"/>
    </source>
</evidence>
<sequence length="184" mass="19905">MSHDPPAVLRHVATNLRRMRQTQGLSQDALSAKAGISRRMLVAIESGDSNVSLATLDRLALALGARFADLVMDTAEPPEARAPEIAWVDATGRSHAVLLGSLQAHRESELWAWTLAPGVVYAPEPDPPGWREIVHVIEGVLTLDVGGERRLVPAGETAVYASHLGYAYRNEGSATLRFVRNIVV</sequence>
<dbReference type="Proteomes" id="UP000565205">
    <property type="component" value="Unassembled WGS sequence"/>
</dbReference>
<comment type="caution">
    <text evidence="6">The sequence shown here is derived from an EMBL/GenBank/DDBJ whole genome shotgun (WGS) entry which is preliminary data.</text>
</comment>
<evidence type="ECO:0000256" key="3">
    <source>
        <dbReference type="ARBA" id="ARBA00023163"/>
    </source>
</evidence>
<name>A0A850NRM0_9PROT</name>
<accession>A0A850NRM0</accession>
<keyword evidence="1" id="KW-0805">Transcription regulation</keyword>
<dbReference type="Proteomes" id="UP000557688">
    <property type="component" value="Unassembled WGS sequence"/>
</dbReference>
<dbReference type="CDD" id="cd02209">
    <property type="entry name" value="cupin_XRE_C"/>
    <property type="match status" value="1"/>
</dbReference>
<dbReference type="InterPro" id="IPR011051">
    <property type="entry name" value="RmlC_Cupin_sf"/>
</dbReference>
<dbReference type="InterPro" id="IPR001387">
    <property type="entry name" value="Cro/C1-type_HTH"/>
</dbReference>
<evidence type="ECO:0000313" key="5">
    <source>
        <dbReference type="EMBL" id="MBB3173788.1"/>
    </source>
</evidence>
<dbReference type="InterPro" id="IPR013096">
    <property type="entry name" value="Cupin_2"/>
</dbReference>
<evidence type="ECO:0000313" key="7">
    <source>
        <dbReference type="Proteomes" id="UP000557688"/>
    </source>
</evidence>
<dbReference type="PANTHER" id="PTHR46797:SF23">
    <property type="entry name" value="HTH-TYPE TRANSCRIPTIONAL REGULATOR SUTR"/>
    <property type="match status" value="1"/>
</dbReference>
<keyword evidence="7" id="KW-1185">Reference proteome</keyword>
<dbReference type="Pfam" id="PF07883">
    <property type="entry name" value="Cupin_2"/>
    <property type="match status" value="1"/>
</dbReference>
<dbReference type="SUPFAM" id="SSF51182">
    <property type="entry name" value="RmlC-like cupins"/>
    <property type="match status" value="1"/>
</dbReference>
<dbReference type="Pfam" id="PF01381">
    <property type="entry name" value="HTH_3"/>
    <property type="match status" value="1"/>
</dbReference>
<reference evidence="5 7" key="2">
    <citation type="submission" date="2020-08" db="EMBL/GenBank/DDBJ databases">
        <title>Genomic Encyclopedia of Type Strains, Phase III (KMG-III): the genomes of soil and plant-associated and newly described type strains.</title>
        <authorList>
            <person name="Whitman W."/>
        </authorList>
    </citation>
    <scope>NUCLEOTIDE SEQUENCE [LARGE SCALE GENOMIC DNA]</scope>
    <source>
        <strain evidence="5 7">CECT 8088</strain>
    </source>
</reference>
<dbReference type="Gene3D" id="1.10.260.40">
    <property type="entry name" value="lambda repressor-like DNA-binding domains"/>
    <property type="match status" value="1"/>
</dbReference>
<proteinExistence type="predicted"/>
<gene>
    <name evidence="5" type="ORF">FHR90_001620</name>
    <name evidence="6" type="ORF">HUK83_06200</name>
</gene>
<reference evidence="6 8" key="1">
    <citation type="submission" date="2020-06" db="EMBL/GenBank/DDBJ databases">
        <title>Description of novel acetic acid bacteria.</title>
        <authorList>
            <person name="Sombolestani A."/>
        </authorList>
    </citation>
    <scope>NUCLEOTIDE SEQUENCE [LARGE SCALE GENOMIC DNA]</scope>
    <source>
        <strain evidence="6 8">LMG 26838</strain>
    </source>
</reference>
<dbReference type="PROSITE" id="PS50943">
    <property type="entry name" value="HTH_CROC1"/>
    <property type="match status" value="1"/>
</dbReference>
<dbReference type="RefSeq" id="WP_176623032.1">
    <property type="nucleotide sequence ID" value="NZ_JABXXQ010000084.1"/>
</dbReference>
<evidence type="ECO:0000256" key="1">
    <source>
        <dbReference type="ARBA" id="ARBA00023015"/>
    </source>
</evidence>
<dbReference type="EMBL" id="JACHXV010000005">
    <property type="protein sequence ID" value="MBB3173788.1"/>
    <property type="molecule type" value="Genomic_DNA"/>
</dbReference>
<evidence type="ECO:0000313" key="8">
    <source>
        <dbReference type="Proteomes" id="UP000565205"/>
    </source>
</evidence>
<protein>
    <submittedName>
        <fullName evidence="6">Helix-turn-helix transcriptional regulator</fullName>
    </submittedName>
    <submittedName>
        <fullName evidence="5">Transcriptional regulator with XRE-family HTH domain</fullName>
    </submittedName>
</protein>
<dbReference type="PANTHER" id="PTHR46797">
    <property type="entry name" value="HTH-TYPE TRANSCRIPTIONAL REGULATOR"/>
    <property type="match status" value="1"/>
</dbReference>
<dbReference type="InterPro" id="IPR010982">
    <property type="entry name" value="Lambda_DNA-bd_dom_sf"/>
</dbReference>
<dbReference type="InterPro" id="IPR050807">
    <property type="entry name" value="TransReg_Diox_bact_type"/>
</dbReference>
<organism evidence="6 8">
    <name type="scientific">Endobacter medicaginis</name>
    <dbReference type="NCBI Taxonomy" id="1181271"/>
    <lineage>
        <taxon>Bacteria</taxon>
        <taxon>Pseudomonadati</taxon>
        <taxon>Pseudomonadota</taxon>
        <taxon>Alphaproteobacteria</taxon>
        <taxon>Acetobacterales</taxon>
        <taxon>Acetobacteraceae</taxon>
        <taxon>Endobacter</taxon>
    </lineage>
</organism>
<dbReference type="Gene3D" id="2.60.120.10">
    <property type="entry name" value="Jelly Rolls"/>
    <property type="match status" value="1"/>
</dbReference>
<dbReference type="SUPFAM" id="SSF47413">
    <property type="entry name" value="lambda repressor-like DNA-binding domains"/>
    <property type="match status" value="1"/>
</dbReference>
<evidence type="ECO:0000256" key="2">
    <source>
        <dbReference type="ARBA" id="ARBA00023125"/>
    </source>
</evidence>
<feature type="domain" description="HTH cro/C1-type" evidence="4">
    <location>
        <begin position="16"/>
        <end position="70"/>
    </location>
</feature>
<keyword evidence="2" id="KW-0238">DNA-binding</keyword>
<dbReference type="SMART" id="SM00530">
    <property type="entry name" value="HTH_XRE"/>
    <property type="match status" value="1"/>
</dbReference>
<dbReference type="EMBL" id="JABXXQ010000084">
    <property type="protein sequence ID" value="NVN29925.1"/>
    <property type="molecule type" value="Genomic_DNA"/>
</dbReference>
<keyword evidence="3" id="KW-0804">Transcription</keyword>